<evidence type="ECO:0000256" key="17">
    <source>
        <dbReference type="SAM" id="SignalP"/>
    </source>
</evidence>
<dbReference type="SUPFAM" id="SSF49265">
    <property type="entry name" value="Fibronectin type III"/>
    <property type="match status" value="2"/>
</dbReference>
<keyword evidence="9" id="KW-1015">Disulfide bond</keyword>
<evidence type="ECO:0000256" key="14">
    <source>
        <dbReference type="ARBA" id="ARBA00032935"/>
    </source>
</evidence>
<evidence type="ECO:0000313" key="20">
    <source>
        <dbReference type="Proteomes" id="UP000694385"/>
    </source>
</evidence>
<dbReference type="GO" id="GO:0043066">
    <property type="term" value="P:negative regulation of apoptotic process"/>
    <property type="evidence" value="ECO:0007669"/>
    <property type="project" value="Ensembl"/>
</dbReference>
<dbReference type="GO" id="GO:0009897">
    <property type="term" value="C:external side of plasma membrane"/>
    <property type="evidence" value="ECO:0007669"/>
    <property type="project" value="Ensembl"/>
</dbReference>
<keyword evidence="4" id="KW-1003">Cell membrane</keyword>
<reference evidence="19" key="2">
    <citation type="submission" date="2025-09" db="UniProtKB">
        <authorList>
            <consortium name="Ensembl"/>
        </authorList>
    </citation>
    <scope>IDENTIFICATION</scope>
</reference>
<evidence type="ECO:0000256" key="5">
    <source>
        <dbReference type="ARBA" id="ARBA00022692"/>
    </source>
</evidence>
<dbReference type="PANTHER" id="PTHR23037:SF30">
    <property type="entry name" value="INTERLEUKIN-2 RECEPTOR SUBUNIT BETA"/>
    <property type="match status" value="1"/>
</dbReference>
<feature type="chain" id="PRO_5034100353" description="Interleukin-2 receptor subunit beta" evidence="17">
    <location>
        <begin position="28"/>
        <end position="532"/>
    </location>
</feature>
<dbReference type="PROSITE" id="PS01355">
    <property type="entry name" value="HEMATOPO_REC_S_F1"/>
    <property type="match status" value="1"/>
</dbReference>
<keyword evidence="8" id="KW-0472">Membrane</keyword>
<reference evidence="19" key="1">
    <citation type="submission" date="2025-08" db="UniProtKB">
        <authorList>
            <consortium name="Ensembl"/>
        </authorList>
    </citation>
    <scope>IDENTIFICATION</scope>
</reference>
<sequence>MAILAVSPCAYLLVVLLPLATPAEVEGAPQLACFYNSRANISCVWSREEGSEATSCRLHAQSNYRSWNITCELFPVTQDSWACSLILGPPDSQKLTSVDVVNISVVCWEGERWRLVNSVGFQPFEHLRLMAPLSLEVTQVETHTCNISWQIHLVSHYIVQELEFEARTRAPGSRWEDAPLLSLRQRQQWIYLEVLTPDTPYEFQVRVRAQRGHHRAWSPWSQPLAFRTKPADAKEVLTLPWLYQLLLGLACVFGFLVSVHIVANCGCLGPWLKMALKYHIPDPAKFFSRLNSQHGGDLQKWLSSPFPSSSFHPAEPAPEISPLEVLDHDSKAAQLLPLQQDKAPSPSPSGQSQTSCFTNQGYFFFHLPDALEIEACQVYFTYDPCAEEGMEESVPAGSPLLPLAGENDAYCTLPPGDDLLHFSPGLLSSPSIPQAALGGEVASEARLAFSLQEDPLAPTDPDLVDLQCPLELALGDAGEEVPAVGTEEEAGIPEASPCQQGQDRAPAWGLDLNTDAYLSLQELQAQDAAHLL</sequence>
<gene>
    <name evidence="19" type="primary">Il2rb</name>
</gene>
<dbReference type="Pfam" id="PF18707">
    <property type="entry name" value="IL2RB_N1"/>
    <property type="match status" value="1"/>
</dbReference>
<dbReference type="InterPro" id="IPR040951">
    <property type="entry name" value="IL2RB_N1"/>
</dbReference>
<feature type="domain" description="Fibronectin type-III" evidence="18">
    <location>
        <begin position="131"/>
        <end position="231"/>
    </location>
</feature>
<dbReference type="GO" id="GO:0042010">
    <property type="term" value="F:interleukin-15 receptor activity"/>
    <property type="evidence" value="ECO:0007669"/>
    <property type="project" value="Ensembl"/>
</dbReference>
<dbReference type="GO" id="GO:0015026">
    <property type="term" value="F:coreceptor activity"/>
    <property type="evidence" value="ECO:0007669"/>
    <property type="project" value="Ensembl"/>
</dbReference>
<comment type="function">
    <text evidence="15">Receptor for interleukin-2. This beta subunit is involved in receptor mediated endocytosis and transduces the mitogenic signals of IL2. Probably in association with IL15RA, involved in the stimulation of neutrophil phagocytosis by IL15.</text>
</comment>
<dbReference type="InterPro" id="IPR003531">
    <property type="entry name" value="Hempt_rcpt_S_F1_CS"/>
</dbReference>
<name>A0A8C5NVH0_JACJA</name>
<evidence type="ECO:0000256" key="11">
    <source>
        <dbReference type="ARBA" id="ARBA00023180"/>
    </source>
</evidence>
<dbReference type="Gene3D" id="2.60.40.10">
    <property type="entry name" value="Immunoglobulins"/>
    <property type="match status" value="2"/>
</dbReference>
<keyword evidence="20" id="KW-1185">Reference proteome</keyword>
<dbReference type="GO" id="GO:0050766">
    <property type="term" value="P:positive regulation of phagocytosis"/>
    <property type="evidence" value="ECO:0007669"/>
    <property type="project" value="Ensembl"/>
</dbReference>
<comment type="similarity">
    <text evidence="2">Belongs to the type I cytokine receptor family. Type 4 subfamily.</text>
</comment>
<dbReference type="CDD" id="cd00063">
    <property type="entry name" value="FN3"/>
    <property type="match status" value="1"/>
</dbReference>
<dbReference type="PROSITE" id="PS50853">
    <property type="entry name" value="FN3"/>
    <property type="match status" value="1"/>
</dbReference>
<dbReference type="GeneTree" id="ENSGT00510000049239"/>
<proteinExistence type="inferred from homology"/>
<dbReference type="Pfam" id="PF25788">
    <property type="entry name" value="Ig_Rha78A_N"/>
    <property type="match status" value="1"/>
</dbReference>
<evidence type="ECO:0000256" key="8">
    <source>
        <dbReference type="ARBA" id="ARBA00023136"/>
    </source>
</evidence>
<evidence type="ECO:0000256" key="2">
    <source>
        <dbReference type="ARBA" id="ARBA00008280"/>
    </source>
</evidence>
<feature type="signal peptide" evidence="17">
    <location>
        <begin position="1"/>
        <end position="27"/>
    </location>
</feature>
<protein>
    <recommendedName>
        <fullName evidence="3">Interleukin-2 receptor subunit beta</fullName>
    </recommendedName>
    <alternativeName>
        <fullName evidence="14">High affinity IL-2 receptor subunit beta</fullName>
    </alternativeName>
    <alternativeName>
        <fullName evidence="13">p70-75</fullName>
    </alternativeName>
</protein>
<dbReference type="InterPro" id="IPR036116">
    <property type="entry name" value="FN3_sf"/>
</dbReference>
<keyword evidence="5" id="KW-0812">Transmembrane</keyword>
<evidence type="ECO:0000256" key="12">
    <source>
        <dbReference type="ARBA" id="ARBA00026094"/>
    </source>
</evidence>
<accession>A0A8C5NVH0</accession>
<evidence type="ECO:0000256" key="7">
    <source>
        <dbReference type="ARBA" id="ARBA00022989"/>
    </source>
</evidence>
<dbReference type="GO" id="GO:0016064">
    <property type="term" value="P:immunoglobulin mediated immune response"/>
    <property type="evidence" value="ECO:0007669"/>
    <property type="project" value="TreeGrafter"/>
</dbReference>
<evidence type="ECO:0000256" key="9">
    <source>
        <dbReference type="ARBA" id="ARBA00023157"/>
    </source>
</evidence>
<evidence type="ECO:0000259" key="18">
    <source>
        <dbReference type="PROSITE" id="PS50853"/>
    </source>
</evidence>
<dbReference type="GO" id="GO:0004911">
    <property type="term" value="F:interleukin-2 receptor activity"/>
    <property type="evidence" value="ECO:0007669"/>
    <property type="project" value="Ensembl"/>
</dbReference>
<dbReference type="SMART" id="SM00060">
    <property type="entry name" value="FN3"/>
    <property type="match status" value="1"/>
</dbReference>
<evidence type="ECO:0000256" key="1">
    <source>
        <dbReference type="ARBA" id="ARBA00004251"/>
    </source>
</evidence>
<evidence type="ECO:0000256" key="10">
    <source>
        <dbReference type="ARBA" id="ARBA00023170"/>
    </source>
</evidence>
<keyword evidence="6 17" id="KW-0732">Signal</keyword>
<comment type="subunit">
    <text evidence="12">Non-covalent dimer of an alpha and a beta subunit. IL2R exists in 3 different forms: a high affinity dimer, an intermediate affinity monomer (beta subunit), and a low affinity monomer (alpha subunit). The high and intermediate affinity forms also associate with a gamma subunit. Interacts with SHB upon interleukin stimulation.</text>
</comment>
<dbReference type="InterPro" id="IPR013783">
    <property type="entry name" value="Ig-like_fold"/>
</dbReference>
<evidence type="ECO:0000256" key="16">
    <source>
        <dbReference type="SAM" id="MobiDB-lite"/>
    </source>
</evidence>
<comment type="subcellular location">
    <subcellularLocation>
        <location evidence="1">Cell membrane</location>
        <topology evidence="1">Single-pass type I membrane protein</topology>
    </subcellularLocation>
</comment>
<feature type="region of interest" description="Disordered" evidence="16">
    <location>
        <begin position="482"/>
        <end position="506"/>
    </location>
</feature>
<evidence type="ECO:0000256" key="13">
    <source>
        <dbReference type="ARBA" id="ARBA00031280"/>
    </source>
</evidence>
<evidence type="ECO:0000256" key="15">
    <source>
        <dbReference type="ARBA" id="ARBA00045664"/>
    </source>
</evidence>
<evidence type="ECO:0000313" key="19">
    <source>
        <dbReference type="Ensembl" id="ENSJJAP00000002607.1"/>
    </source>
</evidence>
<evidence type="ECO:0000256" key="6">
    <source>
        <dbReference type="ARBA" id="ARBA00022729"/>
    </source>
</evidence>
<dbReference type="AlphaFoldDB" id="A0A8C5NVH0"/>
<dbReference type="Ensembl" id="ENSJJAT00000005274.1">
    <property type="protein sequence ID" value="ENSJJAP00000002607.1"/>
    <property type="gene ID" value="ENSJJAG00000004618.1"/>
</dbReference>
<keyword evidence="11" id="KW-0325">Glycoprotein</keyword>
<evidence type="ECO:0000256" key="3">
    <source>
        <dbReference type="ARBA" id="ARBA00016239"/>
    </source>
</evidence>
<keyword evidence="7" id="KW-1133">Transmembrane helix</keyword>
<organism evidence="19 20">
    <name type="scientific">Jaculus jaculus</name>
    <name type="common">Lesser Egyptian jerboa</name>
    <dbReference type="NCBI Taxonomy" id="51337"/>
    <lineage>
        <taxon>Eukaryota</taxon>
        <taxon>Metazoa</taxon>
        <taxon>Chordata</taxon>
        <taxon>Craniata</taxon>
        <taxon>Vertebrata</taxon>
        <taxon>Euteleostomi</taxon>
        <taxon>Mammalia</taxon>
        <taxon>Eutheria</taxon>
        <taxon>Euarchontoglires</taxon>
        <taxon>Glires</taxon>
        <taxon>Rodentia</taxon>
        <taxon>Myomorpha</taxon>
        <taxon>Dipodoidea</taxon>
        <taxon>Dipodidae</taxon>
        <taxon>Dipodinae</taxon>
        <taxon>Jaculus</taxon>
    </lineage>
</organism>
<evidence type="ECO:0000256" key="4">
    <source>
        <dbReference type="ARBA" id="ARBA00022475"/>
    </source>
</evidence>
<dbReference type="GO" id="GO:0019976">
    <property type="term" value="F:interleukin-2 binding"/>
    <property type="evidence" value="ECO:0007669"/>
    <property type="project" value="Ensembl"/>
</dbReference>
<keyword evidence="10" id="KW-0675">Receptor</keyword>
<dbReference type="PANTHER" id="PTHR23037">
    <property type="entry name" value="CYTOKINE RECEPTOR"/>
    <property type="match status" value="1"/>
</dbReference>
<dbReference type="InterPro" id="IPR003961">
    <property type="entry name" value="FN3_dom"/>
</dbReference>
<dbReference type="Proteomes" id="UP000694385">
    <property type="component" value="Unassembled WGS sequence"/>
</dbReference>
<dbReference type="OMA" id="QTSCFTN"/>